<comment type="caution">
    <text evidence="7">The sequence shown here is derived from an EMBL/GenBank/DDBJ whole genome shotgun (WGS) entry which is preliminary data.</text>
</comment>
<keyword evidence="8" id="KW-1185">Reference proteome</keyword>
<comment type="similarity">
    <text evidence="2">Belongs to the DODA-type extradiol aromatic ring-opening dioxygenase family.</text>
</comment>
<protein>
    <submittedName>
        <fullName evidence="7">Dioxygenase</fullName>
    </submittedName>
</protein>
<dbReference type="GO" id="GO:0008270">
    <property type="term" value="F:zinc ion binding"/>
    <property type="evidence" value="ECO:0007669"/>
    <property type="project" value="InterPro"/>
</dbReference>
<dbReference type="PIRSF" id="PIRSF006157">
    <property type="entry name" value="Doxgns_DODA"/>
    <property type="match status" value="1"/>
</dbReference>
<dbReference type="RefSeq" id="WP_160974256.1">
    <property type="nucleotide sequence ID" value="NZ_WWEN01000005.1"/>
</dbReference>
<dbReference type="GO" id="GO:0008198">
    <property type="term" value="F:ferrous iron binding"/>
    <property type="evidence" value="ECO:0007669"/>
    <property type="project" value="InterPro"/>
</dbReference>
<dbReference type="Proteomes" id="UP000479043">
    <property type="component" value="Unassembled WGS sequence"/>
</dbReference>
<evidence type="ECO:0000256" key="5">
    <source>
        <dbReference type="ARBA" id="ARBA00023002"/>
    </source>
</evidence>
<dbReference type="AlphaFoldDB" id="A0A6L8LKG6"/>
<name>A0A6L8LKG6_9RHOB</name>
<evidence type="ECO:0000259" key="6">
    <source>
        <dbReference type="Pfam" id="PF02900"/>
    </source>
</evidence>
<dbReference type="InterPro" id="IPR004183">
    <property type="entry name" value="Xdiol_dOase_suB"/>
</dbReference>
<dbReference type="PANTHER" id="PTHR30096">
    <property type="entry name" value="4,5-DOPA DIOXYGENASE EXTRADIOL-LIKE PROTEIN"/>
    <property type="match status" value="1"/>
</dbReference>
<dbReference type="InterPro" id="IPR014436">
    <property type="entry name" value="Extradiol_dOase_DODA"/>
</dbReference>
<keyword evidence="5" id="KW-0560">Oxidoreductase</keyword>
<reference evidence="7 8" key="1">
    <citation type="submission" date="2020-01" db="EMBL/GenBank/DDBJ databases">
        <authorList>
            <person name="Chen S."/>
        </authorList>
    </citation>
    <scope>NUCLEOTIDE SEQUENCE [LARGE SCALE GENOMIC DNA]</scope>
    <source>
        <strain evidence="7 8">GS-10</strain>
    </source>
</reference>
<evidence type="ECO:0000256" key="4">
    <source>
        <dbReference type="ARBA" id="ARBA00022833"/>
    </source>
</evidence>
<keyword evidence="4" id="KW-0862">Zinc</keyword>
<keyword evidence="3" id="KW-0479">Metal-binding</keyword>
<evidence type="ECO:0000256" key="2">
    <source>
        <dbReference type="ARBA" id="ARBA00007581"/>
    </source>
</evidence>
<dbReference type="Pfam" id="PF02900">
    <property type="entry name" value="LigB"/>
    <property type="match status" value="1"/>
</dbReference>
<dbReference type="GO" id="GO:0016702">
    <property type="term" value="F:oxidoreductase activity, acting on single donors with incorporation of molecular oxygen, incorporation of two atoms of oxygen"/>
    <property type="evidence" value="ECO:0007669"/>
    <property type="project" value="UniProtKB-ARBA"/>
</dbReference>
<feature type="domain" description="Extradiol ring-cleavage dioxygenase class III enzyme subunit B" evidence="6">
    <location>
        <begin position="26"/>
        <end position="248"/>
    </location>
</feature>
<dbReference type="EMBL" id="WWEN01000005">
    <property type="protein sequence ID" value="MYM56355.1"/>
    <property type="molecule type" value="Genomic_DNA"/>
</dbReference>
<evidence type="ECO:0000256" key="3">
    <source>
        <dbReference type="ARBA" id="ARBA00022723"/>
    </source>
</evidence>
<dbReference type="SUPFAM" id="SSF53213">
    <property type="entry name" value="LigB-like"/>
    <property type="match status" value="1"/>
</dbReference>
<dbReference type="CDD" id="cd07363">
    <property type="entry name" value="45_DOPA_Dioxygenase"/>
    <property type="match status" value="1"/>
</dbReference>
<evidence type="ECO:0000313" key="7">
    <source>
        <dbReference type="EMBL" id="MYM56355.1"/>
    </source>
</evidence>
<gene>
    <name evidence="7" type="ORF">GR167_13635</name>
</gene>
<evidence type="ECO:0000256" key="1">
    <source>
        <dbReference type="ARBA" id="ARBA00001947"/>
    </source>
</evidence>
<keyword evidence="7" id="KW-0223">Dioxygenase</keyword>
<sequence length="269" mass="29261">MTTQPTLFIPHGGGPCFFMDWTMGPADTWDKTAAYLKGLIDSLPQRPDAILVITAHWEEPEFSVSVAPNPPMLYDYFGFPPHTYQLKFPAKGSAALSTRVVELMTEAGIPVRTDAKRGFDHGVFVPLLVALPDADIPVVPMSVKTNLDPGDHLALGRALAPLRDENVLIVGSGMSYHNMRAFNTPRATPGSETFDAFLTNTVRNADPQARWDGLLHWSEGPMARDAHPPAAEEHLLPLMVAAGAAGDAPGRRDFTDIVMSARISAYRFG</sequence>
<dbReference type="Gene3D" id="3.40.830.10">
    <property type="entry name" value="LigB-like"/>
    <property type="match status" value="1"/>
</dbReference>
<evidence type="ECO:0000313" key="8">
    <source>
        <dbReference type="Proteomes" id="UP000479043"/>
    </source>
</evidence>
<dbReference type="PANTHER" id="PTHR30096:SF0">
    <property type="entry name" value="4,5-DOPA DIOXYGENASE EXTRADIOL-LIKE PROTEIN"/>
    <property type="match status" value="1"/>
</dbReference>
<organism evidence="7 8">
    <name type="scientific">Thalassovita mangrovi</name>
    <dbReference type="NCBI Taxonomy" id="2692236"/>
    <lineage>
        <taxon>Bacteria</taxon>
        <taxon>Pseudomonadati</taxon>
        <taxon>Pseudomonadota</taxon>
        <taxon>Alphaproteobacteria</taxon>
        <taxon>Rhodobacterales</taxon>
        <taxon>Roseobacteraceae</taxon>
        <taxon>Thalassovita</taxon>
    </lineage>
</organism>
<comment type="cofactor">
    <cofactor evidence="1">
        <name>Zn(2+)</name>
        <dbReference type="ChEBI" id="CHEBI:29105"/>
    </cofactor>
</comment>
<proteinExistence type="inferred from homology"/>
<accession>A0A6L8LKG6</accession>